<sequence>MFILDRDRQIVLSIAQFGQLPSGHIKVMHFNSHKSVTPMYRALDRLVAFRYIKRLERRPIGGNGSGSGQYVYQLGSAGWALSGREGRYWPTRSVNHHTIGIADAYLELLYLQHQGRLTIDTVTTEPDTWRVIAGADLRPDLHVEVSDIGRQRYLSLWLEIDLGTERESAIKDKLARYLHAFENADSETLPVFPLVVFIAPDDARARWLRSVVERGPKDAQALFLVSTMSEFAPLIFS</sequence>
<dbReference type="Proteomes" id="UP000297608">
    <property type="component" value="Unassembled WGS sequence"/>
</dbReference>
<name>A0ABY2IAF6_9MICO</name>
<organism evidence="1 2">
    <name type="scientific">Cryobacterium algoricola</name>
    <dbReference type="NCBI Taxonomy" id="1259183"/>
    <lineage>
        <taxon>Bacteria</taxon>
        <taxon>Bacillati</taxon>
        <taxon>Actinomycetota</taxon>
        <taxon>Actinomycetes</taxon>
        <taxon>Micrococcales</taxon>
        <taxon>Microbacteriaceae</taxon>
        <taxon>Cryobacterium</taxon>
    </lineage>
</organism>
<evidence type="ECO:0000313" key="1">
    <source>
        <dbReference type="EMBL" id="TFB85827.1"/>
    </source>
</evidence>
<evidence type="ECO:0000313" key="2">
    <source>
        <dbReference type="Proteomes" id="UP000297608"/>
    </source>
</evidence>
<dbReference type="InterPro" id="IPR025855">
    <property type="entry name" value="Replic_Relax"/>
</dbReference>
<dbReference type="EMBL" id="SOFG01000016">
    <property type="protein sequence ID" value="TFB85827.1"/>
    <property type="molecule type" value="Genomic_DNA"/>
</dbReference>
<protein>
    <recommendedName>
        <fullName evidence="3">Replication-relaxation</fullName>
    </recommendedName>
</protein>
<dbReference type="Pfam" id="PF13814">
    <property type="entry name" value="Replic_Relax"/>
    <property type="match status" value="1"/>
</dbReference>
<proteinExistence type="predicted"/>
<dbReference type="RefSeq" id="WP_134535121.1">
    <property type="nucleotide sequence ID" value="NZ_SOFG01000016.1"/>
</dbReference>
<reference evidence="1 2" key="1">
    <citation type="submission" date="2019-03" db="EMBL/GenBank/DDBJ databases">
        <title>Genomics of glacier-inhabiting Cryobacterium strains.</title>
        <authorList>
            <person name="Liu Q."/>
            <person name="Xin Y.-H."/>
        </authorList>
    </citation>
    <scope>NUCLEOTIDE SEQUENCE [LARGE SCALE GENOMIC DNA]</scope>
    <source>
        <strain evidence="1 2">MDB2-B</strain>
    </source>
</reference>
<keyword evidence="2" id="KW-1185">Reference proteome</keyword>
<comment type="caution">
    <text evidence="1">The sequence shown here is derived from an EMBL/GenBank/DDBJ whole genome shotgun (WGS) entry which is preliminary data.</text>
</comment>
<gene>
    <name evidence="1" type="ORF">E3O44_12560</name>
</gene>
<accession>A0ABY2IAF6</accession>
<evidence type="ECO:0008006" key="3">
    <source>
        <dbReference type="Google" id="ProtNLM"/>
    </source>
</evidence>